<dbReference type="GO" id="GO:0005524">
    <property type="term" value="F:ATP binding"/>
    <property type="evidence" value="ECO:0007669"/>
    <property type="project" value="UniProtKB-KW"/>
</dbReference>
<dbReference type="CDD" id="cd00009">
    <property type="entry name" value="AAA"/>
    <property type="match status" value="1"/>
</dbReference>
<dbReference type="Pfam" id="PF02954">
    <property type="entry name" value="HTH_8"/>
    <property type="match status" value="1"/>
</dbReference>
<name>A0A956SF63_UNCEI</name>
<reference evidence="8" key="1">
    <citation type="submission" date="2020-04" db="EMBL/GenBank/DDBJ databases">
        <authorList>
            <person name="Zhang T."/>
        </authorList>
    </citation>
    <scope>NUCLEOTIDE SEQUENCE</scope>
    <source>
        <strain evidence="8">HKST-UBA02</strain>
    </source>
</reference>
<dbReference type="SMART" id="SM00382">
    <property type="entry name" value="AAA"/>
    <property type="match status" value="1"/>
</dbReference>
<evidence type="ECO:0000256" key="2">
    <source>
        <dbReference type="ARBA" id="ARBA00022840"/>
    </source>
</evidence>
<dbReference type="PANTHER" id="PTHR32071">
    <property type="entry name" value="TRANSCRIPTIONAL REGULATORY PROTEIN"/>
    <property type="match status" value="1"/>
</dbReference>
<dbReference type="Pfam" id="PF13424">
    <property type="entry name" value="TPR_12"/>
    <property type="match status" value="3"/>
</dbReference>
<dbReference type="Gene3D" id="1.10.8.60">
    <property type="match status" value="1"/>
</dbReference>
<dbReference type="SMART" id="SM00028">
    <property type="entry name" value="TPR"/>
    <property type="match status" value="9"/>
</dbReference>
<keyword evidence="1" id="KW-0547">Nucleotide-binding</keyword>
<dbReference type="InterPro" id="IPR009057">
    <property type="entry name" value="Homeodomain-like_sf"/>
</dbReference>
<evidence type="ECO:0000256" key="6">
    <source>
        <dbReference type="SAM" id="MobiDB-lite"/>
    </source>
</evidence>
<dbReference type="EMBL" id="JAGQHS010000079">
    <property type="protein sequence ID" value="MCA9757054.1"/>
    <property type="molecule type" value="Genomic_DNA"/>
</dbReference>
<dbReference type="InterPro" id="IPR003593">
    <property type="entry name" value="AAA+_ATPase"/>
</dbReference>
<dbReference type="InterPro" id="IPR019734">
    <property type="entry name" value="TPR_rpt"/>
</dbReference>
<feature type="domain" description="Sigma-54 factor interaction" evidence="7">
    <location>
        <begin position="773"/>
        <end position="1002"/>
    </location>
</feature>
<dbReference type="Proteomes" id="UP000739538">
    <property type="component" value="Unassembled WGS sequence"/>
</dbReference>
<dbReference type="PROSITE" id="PS50045">
    <property type="entry name" value="SIGMA54_INTERACT_4"/>
    <property type="match status" value="1"/>
</dbReference>
<dbReference type="Pfam" id="PF25601">
    <property type="entry name" value="AAA_lid_14"/>
    <property type="match status" value="1"/>
</dbReference>
<dbReference type="SUPFAM" id="SSF48452">
    <property type="entry name" value="TPR-like"/>
    <property type="match status" value="3"/>
</dbReference>
<comment type="caution">
    <text evidence="8">The sequence shown here is derived from an EMBL/GenBank/DDBJ whole genome shotgun (WGS) entry which is preliminary data.</text>
</comment>
<dbReference type="Gene3D" id="3.40.50.300">
    <property type="entry name" value="P-loop containing nucleotide triphosphate hydrolases"/>
    <property type="match status" value="1"/>
</dbReference>
<dbReference type="InterPro" id="IPR058031">
    <property type="entry name" value="AAA_lid_NorR"/>
</dbReference>
<evidence type="ECO:0000259" key="7">
    <source>
        <dbReference type="PROSITE" id="PS50045"/>
    </source>
</evidence>
<dbReference type="InterPro" id="IPR002197">
    <property type="entry name" value="HTH_Fis"/>
</dbReference>
<dbReference type="GO" id="GO:0006355">
    <property type="term" value="P:regulation of DNA-templated transcription"/>
    <property type="evidence" value="ECO:0007669"/>
    <property type="project" value="InterPro"/>
</dbReference>
<dbReference type="AlphaFoldDB" id="A0A956SF63"/>
<dbReference type="PRINTS" id="PR01590">
    <property type="entry name" value="HTHFIS"/>
</dbReference>
<dbReference type="InterPro" id="IPR002078">
    <property type="entry name" value="Sigma_54_int"/>
</dbReference>
<keyword evidence="2" id="KW-0067">ATP-binding</keyword>
<dbReference type="GO" id="GO:0043565">
    <property type="term" value="F:sequence-specific DNA binding"/>
    <property type="evidence" value="ECO:0007669"/>
    <property type="project" value="InterPro"/>
</dbReference>
<dbReference type="Pfam" id="PF00158">
    <property type="entry name" value="Sigma54_activat"/>
    <property type="match status" value="1"/>
</dbReference>
<dbReference type="Gene3D" id="1.10.10.60">
    <property type="entry name" value="Homeodomain-like"/>
    <property type="match status" value="1"/>
</dbReference>
<dbReference type="InterPro" id="IPR025943">
    <property type="entry name" value="Sigma_54_int_dom_ATP-bd_2"/>
</dbReference>
<dbReference type="SUPFAM" id="SSF46689">
    <property type="entry name" value="Homeodomain-like"/>
    <property type="match status" value="1"/>
</dbReference>
<dbReference type="InterPro" id="IPR011990">
    <property type="entry name" value="TPR-like_helical_dom_sf"/>
</dbReference>
<evidence type="ECO:0000313" key="8">
    <source>
        <dbReference type="EMBL" id="MCA9757054.1"/>
    </source>
</evidence>
<gene>
    <name evidence="8" type="ORF">KDA27_14715</name>
</gene>
<dbReference type="FunFam" id="3.40.50.300:FF:000006">
    <property type="entry name" value="DNA-binding transcriptional regulator NtrC"/>
    <property type="match status" value="1"/>
</dbReference>
<dbReference type="PANTHER" id="PTHR32071:SF117">
    <property type="entry name" value="PTS-DEPENDENT DIHYDROXYACETONE KINASE OPERON REGULATORY PROTEIN-RELATED"/>
    <property type="match status" value="1"/>
</dbReference>
<dbReference type="PROSITE" id="PS00676">
    <property type="entry name" value="SIGMA54_INTERACT_2"/>
    <property type="match status" value="1"/>
</dbReference>
<dbReference type="PROSITE" id="PS00675">
    <property type="entry name" value="SIGMA54_INTERACT_1"/>
    <property type="match status" value="1"/>
</dbReference>
<dbReference type="PROSITE" id="PS00688">
    <property type="entry name" value="SIGMA54_INTERACT_3"/>
    <property type="match status" value="1"/>
</dbReference>
<feature type="region of interest" description="Disordered" evidence="6">
    <location>
        <begin position="720"/>
        <end position="741"/>
    </location>
</feature>
<sequence length="1125" mass="121775">MMVTPHRDRDASGSPELVGLLLDAAKNYIGQRKGTEAQACLDQVLGVLSSGPAAERARALVLLGSAREIQGDLGGAESAWQEAREIQESVCDHLGAAETYYHLASLRRARGDLREARAHLLTSLQYSASAPPGAIRARALEDLCPVERRLGDPGVAQERLREALRIREALGHTREMAIDHDHLGNIDLSQGRHEDAVAHYEKALALFDKLEHRGGAALVCNNLGLARMHRGEYDLAASCFERSRSLYTEMGDERRLAWCVGNLGLLKSYRGRVAEARSLLEESLERIEPVGDSLGRATFLNNLAMVFRMAGDIDSSVEAARRAIDTMTELGLVEGSASPWTNLSLAELDRGDLEAARRAAARVSELTGSSRSPGTRCDTLILRATIAIHEEEFATASALAEEARLLAERNGQPREKAEALRLEGEAQLRAGNTPAARSALLAAHSACRNLGDLFQTSLCRLHLGELFLSVDSVEAAGRHLRQSADAFLEAGNDRLRWRALLLLSRAEWPLSQDRALTTLALARELAKDQGRADWTRQVSEIEETLRSGGARTLAVDGSVREIAEVCRLAREARDFEAGLGSIVQQVSNRHSLIVTVAWDRTALDRGSRAPEIDPDMGLVAQTAWASGQPQYAWPDAESDADGEAPFVVATPIAGRGGDVLGVLVVRGAEDGVPSSPRPPRLWWFLQSIGETLSLWVVAHAGRGESAPESTLPTRLALFDSSSGEVSSDDADGGAHSATNDDGVARVGGSVASGSIDPWASAGADIVLPAYADLVGSSAPMRALYQMIERVAPTDSTVLVQGESGTGKELVARALHRGSPRASGPFVAISCPSIPRELIEAELFGYERGAFTGATAKKDGQVLLAEGGTLFLDEIGDIDIPTQTKLLRFLQEREFVPVGGRHPIRVDIRLVAATSRNLEDEVRDGRLREDLYYRLSVVPLRIAPLRERADDVPRLVRYFLDRMAEREGLDRIRISPAALDHLTRYTWPGNVRELRNVIEYLVALHRGSPLELRDLPEKIVAANDARGGIAVAPGTMANGSEKGRGAETHSALRAGETLEARVMSVEGSLIRETLERCGGNQSKAARLLGIKESTMRNKMKRYGITGASQRLPGRGSSRSNRGGKRT</sequence>
<evidence type="ECO:0000256" key="1">
    <source>
        <dbReference type="ARBA" id="ARBA00022741"/>
    </source>
</evidence>
<dbReference type="SUPFAM" id="SSF52540">
    <property type="entry name" value="P-loop containing nucleoside triphosphate hydrolases"/>
    <property type="match status" value="1"/>
</dbReference>
<keyword evidence="5" id="KW-0804">Transcription</keyword>
<dbReference type="InterPro" id="IPR025944">
    <property type="entry name" value="Sigma_54_int_dom_CS"/>
</dbReference>
<feature type="region of interest" description="Disordered" evidence="6">
    <location>
        <begin position="1031"/>
        <end position="1053"/>
    </location>
</feature>
<evidence type="ECO:0000256" key="3">
    <source>
        <dbReference type="ARBA" id="ARBA00023015"/>
    </source>
</evidence>
<dbReference type="InterPro" id="IPR027417">
    <property type="entry name" value="P-loop_NTPase"/>
</dbReference>
<dbReference type="InterPro" id="IPR025662">
    <property type="entry name" value="Sigma_54_int_dom_ATP-bd_1"/>
</dbReference>
<organism evidence="8 9">
    <name type="scientific">Eiseniibacteriota bacterium</name>
    <dbReference type="NCBI Taxonomy" id="2212470"/>
    <lineage>
        <taxon>Bacteria</taxon>
        <taxon>Candidatus Eiseniibacteriota</taxon>
    </lineage>
</organism>
<keyword evidence="3" id="KW-0805">Transcription regulation</keyword>
<accession>A0A956SF63</accession>
<evidence type="ECO:0000256" key="5">
    <source>
        <dbReference type="ARBA" id="ARBA00023163"/>
    </source>
</evidence>
<reference evidence="8" key="2">
    <citation type="journal article" date="2021" name="Microbiome">
        <title>Successional dynamics and alternative stable states in a saline activated sludge microbial community over 9 years.</title>
        <authorList>
            <person name="Wang Y."/>
            <person name="Ye J."/>
            <person name="Ju F."/>
            <person name="Liu L."/>
            <person name="Boyd J.A."/>
            <person name="Deng Y."/>
            <person name="Parks D.H."/>
            <person name="Jiang X."/>
            <person name="Yin X."/>
            <person name="Woodcroft B.J."/>
            <person name="Tyson G.W."/>
            <person name="Hugenholtz P."/>
            <person name="Polz M.F."/>
            <person name="Zhang T."/>
        </authorList>
    </citation>
    <scope>NUCLEOTIDE SEQUENCE</scope>
    <source>
        <strain evidence="8">HKST-UBA02</strain>
    </source>
</reference>
<proteinExistence type="predicted"/>
<dbReference type="Gene3D" id="1.25.40.10">
    <property type="entry name" value="Tetratricopeptide repeat domain"/>
    <property type="match status" value="4"/>
</dbReference>
<evidence type="ECO:0000256" key="4">
    <source>
        <dbReference type="ARBA" id="ARBA00023125"/>
    </source>
</evidence>
<keyword evidence="4" id="KW-0238">DNA-binding</keyword>
<evidence type="ECO:0000313" key="9">
    <source>
        <dbReference type="Proteomes" id="UP000739538"/>
    </source>
</evidence>
<protein>
    <submittedName>
        <fullName evidence="8">Sigma 54-interacting transcriptional regulator</fullName>
    </submittedName>
</protein>
<feature type="region of interest" description="Disordered" evidence="6">
    <location>
        <begin position="1100"/>
        <end position="1125"/>
    </location>
</feature>